<evidence type="ECO:0000256" key="10">
    <source>
        <dbReference type="SAM" id="Phobius"/>
    </source>
</evidence>
<name>A0ABM1KSE9_GEKJA</name>
<keyword evidence="3 9" id="KW-0812">Transmembrane</keyword>
<evidence type="ECO:0000256" key="7">
    <source>
        <dbReference type="ARBA" id="ARBA00023170"/>
    </source>
</evidence>
<dbReference type="PANTHER" id="PTHR24231">
    <property type="entry name" value="PURINOCEPTOR-RELATED G-PROTEIN COUPLED RECEPTOR"/>
    <property type="match status" value="1"/>
</dbReference>
<keyword evidence="12" id="KW-1185">Reference proteome</keyword>
<evidence type="ECO:0000256" key="3">
    <source>
        <dbReference type="ARBA" id="ARBA00022692"/>
    </source>
</evidence>
<evidence type="ECO:0000313" key="13">
    <source>
        <dbReference type="RefSeq" id="XP_015276636.1"/>
    </source>
</evidence>
<protein>
    <submittedName>
        <fullName evidence="13">P2Y purinoceptor 2-like</fullName>
    </submittedName>
</protein>
<comment type="similarity">
    <text evidence="9">Belongs to the G-protein coupled receptor 1 family.</text>
</comment>
<reference evidence="13" key="1">
    <citation type="submission" date="2025-08" db="UniProtKB">
        <authorList>
            <consortium name="RefSeq"/>
        </authorList>
    </citation>
    <scope>IDENTIFICATION</scope>
</reference>
<evidence type="ECO:0000256" key="9">
    <source>
        <dbReference type="RuleBase" id="RU000688"/>
    </source>
</evidence>
<keyword evidence="2" id="KW-1003">Cell membrane</keyword>
<keyword evidence="6 10" id="KW-0472">Membrane</keyword>
<dbReference type="PRINTS" id="PR01157">
    <property type="entry name" value="P2YPURNOCPTR"/>
</dbReference>
<dbReference type="InterPro" id="IPR017452">
    <property type="entry name" value="GPCR_Rhodpsn_7TM"/>
</dbReference>
<evidence type="ECO:0000256" key="6">
    <source>
        <dbReference type="ARBA" id="ARBA00023136"/>
    </source>
</evidence>
<feature type="domain" description="G-protein coupled receptors family 1 profile" evidence="11">
    <location>
        <begin position="101"/>
        <end position="356"/>
    </location>
</feature>
<evidence type="ECO:0000313" key="12">
    <source>
        <dbReference type="Proteomes" id="UP000694871"/>
    </source>
</evidence>
<proteinExistence type="inferred from homology"/>
<sequence>MSLGPNEADPPAPRMDPAILIFLLYLMILHELVSGWMEYKKQVTKPKKKSGPLWSSRHMDTSSQAYEAAKNVSNSTECQLQKSHLAIPLLIGILSVGCLVFNSISLWIFWFKLKRWNSSIMLQFNLALVDASILPITPLMVAYFILGNHWPFGEFLCQFQAFMLGTHLYGSIYFLMLISVHRYQAIVHYSAKSLWRKKTFWKKLIWVFWVLLFLQGLLFFFLIKTLDLDGSRRCLTTYRSELSHVFLIYSIVLMVLCFLLPFCISMASYVMLGAYIAQISKATLQGRVIKTKSIQMITVALVIFAICFMPYHICSTLATILKHYGMPCESLRHIEISYYVSLVFTMVNCCLDPFIYNFANENFNRSFSRTLRRFFSSKQRKCASGKDQ</sequence>
<accession>A0ABM1KSE9</accession>
<evidence type="ECO:0000256" key="2">
    <source>
        <dbReference type="ARBA" id="ARBA00022475"/>
    </source>
</evidence>
<evidence type="ECO:0000256" key="1">
    <source>
        <dbReference type="ARBA" id="ARBA00004651"/>
    </source>
</evidence>
<evidence type="ECO:0000256" key="5">
    <source>
        <dbReference type="ARBA" id="ARBA00023040"/>
    </source>
</evidence>
<dbReference type="PROSITE" id="PS00237">
    <property type="entry name" value="G_PROTEIN_RECEP_F1_1"/>
    <property type="match status" value="1"/>
</dbReference>
<feature type="transmembrane region" description="Helical" evidence="10">
    <location>
        <begin position="122"/>
        <end position="146"/>
    </location>
</feature>
<feature type="transmembrane region" description="Helical" evidence="10">
    <location>
        <begin position="166"/>
        <end position="183"/>
    </location>
</feature>
<dbReference type="Pfam" id="PF00001">
    <property type="entry name" value="7tm_1"/>
    <property type="match status" value="1"/>
</dbReference>
<gene>
    <name evidence="13" type="primary">LOC107118785</name>
</gene>
<dbReference type="SUPFAM" id="SSF81321">
    <property type="entry name" value="Family A G protein-coupled receptor-like"/>
    <property type="match status" value="1"/>
</dbReference>
<feature type="transmembrane region" description="Helical" evidence="10">
    <location>
        <begin position="246"/>
        <end position="276"/>
    </location>
</feature>
<dbReference type="RefSeq" id="XP_015276636.1">
    <property type="nucleotide sequence ID" value="XM_015421150.1"/>
</dbReference>
<feature type="transmembrane region" description="Helical" evidence="10">
    <location>
        <begin position="204"/>
        <end position="226"/>
    </location>
</feature>
<feature type="transmembrane region" description="Helical" evidence="10">
    <location>
        <begin position="297"/>
        <end position="321"/>
    </location>
</feature>
<keyword evidence="5 9" id="KW-0297">G-protein coupled receptor</keyword>
<dbReference type="GeneID" id="107118785"/>
<feature type="transmembrane region" description="Helical" evidence="10">
    <location>
        <begin position="336"/>
        <end position="359"/>
    </location>
</feature>
<feature type="transmembrane region" description="Helical" evidence="10">
    <location>
        <begin position="85"/>
        <end position="110"/>
    </location>
</feature>
<evidence type="ECO:0000259" key="11">
    <source>
        <dbReference type="PROSITE" id="PS50262"/>
    </source>
</evidence>
<evidence type="ECO:0000256" key="8">
    <source>
        <dbReference type="ARBA" id="ARBA00023224"/>
    </source>
</evidence>
<dbReference type="PRINTS" id="PR00237">
    <property type="entry name" value="GPCRRHODOPSN"/>
</dbReference>
<organism evidence="12 13">
    <name type="scientific">Gekko japonicus</name>
    <name type="common">Schlegel's Japanese gecko</name>
    <dbReference type="NCBI Taxonomy" id="146911"/>
    <lineage>
        <taxon>Eukaryota</taxon>
        <taxon>Metazoa</taxon>
        <taxon>Chordata</taxon>
        <taxon>Craniata</taxon>
        <taxon>Vertebrata</taxon>
        <taxon>Euteleostomi</taxon>
        <taxon>Lepidosauria</taxon>
        <taxon>Squamata</taxon>
        <taxon>Bifurcata</taxon>
        <taxon>Gekkota</taxon>
        <taxon>Gekkonidae</taxon>
        <taxon>Gekkoninae</taxon>
        <taxon>Gekko</taxon>
    </lineage>
</organism>
<keyword evidence="8 9" id="KW-0807">Transducer</keyword>
<dbReference type="Proteomes" id="UP000694871">
    <property type="component" value="Unplaced"/>
</dbReference>
<dbReference type="Gene3D" id="1.20.1070.10">
    <property type="entry name" value="Rhodopsin 7-helix transmembrane proteins"/>
    <property type="match status" value="1"/>
</dbReference>
<feature type="transmembrane region" description="Helical" evidence="10">
    <location>
        <begin position="18"/>
        <end position="37"/>
    </location>
</feature>
<dbReference type="InterPro" id="IPR000276">
    <property type="entry name" value="GPCR_Rhodpsn"/>
</dbReference>
<keyword evidence="7 9" id="KW-0675">Receptor</keyword>
<comment type="subcellular location">
    <subcellularLocation>
        <location evidence="1">Cell membrane</location>
        <topology evidence="1">Multi-pass membrane protein</topology>
    </subcellularLocation>
</comment>
<keyword evidence="4 10" id="KW-1133">Transmembrane helix</keyword>
<evidence type="ECO:0000256" key="4">
    <source>
        <dbReference type="ARBA" id="ARBA00022989"/>
    </source>
</evidence>
<dbReference type="PANTHER" id="PTHR24231:SF35">
    <property type="entry name" value="P2Y PURINOCEPTOR 4-LIKE"/>
    <property type="match status" value="1"/>
</dbReference>
<dbReference type="PROSITE" id="PS50262">
    <property type="entry name" value="G_PROTEIN_RECEP_F1_2"/>
    <property type="match status" value="1"/>
</dbReference>